<dbReference type="RefSeq" id="WP_154560770.1">
    <property type="nucleotide sequence ID" value="NZ_VOSW01000029.1"/>
</dbReference>
<dbReference type="EMBL" id="VOSW01000029">
    <property type="protein sequence ID" value="KAE8758744.1"/>
    <property type="molecule type" value="Genomic_DNA"/>
</dbReference>
<evidence type="ECO:0000313" key="4">
    <source>
        <dbReference type="Proteomes" id="UP000463700"/>
    </source>
</evidence>
<dbReference type="Pfam" id="PF06191">
    <property type="entry name" value="DUF995"/>
    <property type="match status" value="1"/>
</dbReference>
<proteinExistence type="predicted"/>
<feature type="chain" id="PRO_5026910159" description="DUF995 domain-containing protein" evidence="2">
    <location>
        <begin position="22"/>
        <end position="122"/>
    </location>
</feature>
<protein>
    <recommendedName>
        <fullName evidence="5">DUF995 domain-containing protein</fullName>
    </recommendedName>
</protein>
<feature type="region of interest" description="Disordered" evidence="1">
    <location>
        <begin position="40"/>
        <end position="80"/>
    </location>
</feature>
<dbReference type="OrthoDB" id="9104688at2"/>
<feature type="signal peptide" evidence="2">
    <location>
        <begin position="1"/>
        <end position="21"/>
    </location>
</feature>
<dbReference type="Proteomes" id="UP000463700">
    <property type="component" value="Unassembled WGS sequence"/>
</dbReference>
<evidence type="ECO:0008006" key="5">
    <source>
        <dbReference type="Google" id="ProtNLM"/>
    </source>
</evidence>
<evidence type="ECO:0000256" key="1">
    <source>
        <dbReference type="SAM" id="MobiDB-lite"/>
    </source>
</evidence>
<dbReference type="InterPro" id="IPR009337">
    <property type="entry name" value="DUF995"/>
</dbReference>
<keyword evidence="2" id="KW-0732">Signal</keyword>
<sequence length="122" mass="13151">MNAFGRSTLLVLILVSAISMADDQTPMTKEALAKAVPGSTMERTNDSGRVRNWTNNEDGSATITRMPRPGGKQGVQKTSGHWSISNDGRYCLTEDWSTKEGGPVDWCRHVVAGPGGALQFVN</sequence>
<evidence type="ECO:0000256" key="2">
    <source>
        <dbReference type="SAM" id="SignalP"/>
    </source>
</evidence>
<name>A0A6N6WG31_9BURK</name>
<reference evidence="3 4" key="1">
    <citation type="journal article" date="2020" name="Int. J. Syst. Evol. Microbiol.">
        <title>Paraburkholderia madseniana sp. nov., a phenolic acid-degrading bacterium isolated from acidic forest soil.</title>
        <authorList>
            <person name="Wilhelm R.C."/>
            <person name="Murphy S.J.L."/>
            <person name="Feriancek N.M."/>
            <person name="Karasz D.C."/>
            <person name="DeRito C.M."/>
            <person name="Newman J.D."/>
            <person name="Buckley D.H."/>
        </authorList>
    </citation>
    <scope>NUCLEOTIDE SEQUENCE [LARGE SCALE GENOMIC DNA]</scope>
    <source>
        <strain evidence="3 4">RP11</strain>
    </source>
</reference>
<feature type="compositionally biased region" description="Polar residues" evidence="1">
    <location>
        <begin position="52"/>
        <end position="63"/>
    </location>
</feature>
<evidence type="ECO:0000313" key="3">
    <source>
        <dbReference type="EMBL" id="KAE8758744.1"/>
    </source>
</evidence>
<accession>A0A6N6WG31</accession>
<gene>
    <name evidence="3" type="ORF">FSO04_16905</name>
</gene>
<dbReference type="AlphaFoldDB" id="A0A6N6WG31"/>
<organism evidence="3 4">
    <name type="scientific">Paraburkholderia madseniana</name>
    <dbReference type="NCBI Taxonomy" id="2599607"/>
    <lineage>
        <taxon>Bacteria</taxon>
        <taxon>Pseudomonadati</taxon>
        <taxon>Pseudomonadota</taxon>
        <taxon>Betaproteobacteria</taxon>
        <taxon>Burkholderiales</taxon>
        <taxon>Burkholderiaceae</taxon>
        <taxon>Paraburkholderia</taxon>
    </lineage>
</organism>
<comment type="caution">
    <text evidence="3">The sequence shown here is derived from an EMBL/GenBank/DDBJ whole genome shotgun (WGS) entry which is preliminary data.</text>
</comment>